<evidence type="ECO:0000313" key="1">
    <source>
        <dbReference type="EMBL" id="GEZ69525.1"/>
    </source>
</evidence>
<evidence type="ECO:0008006" key="2">
    <source>
        <dbReference type="Google" id="ProtNLM"/>
    </source>
</evidence>
<proteinExistence type="predicted"/>
<dbReference type="AlphaFoldDB" id="A0A699IJW2"/>
<reference evidence="1" key="1">
    <citation type="journal article" date="2019" name="Sci. Rep.">
        <title>Draft genome of Tanacetum cinerariifolium, the natural source of mosquito coil.</title>
        <authorList>
            <person name="Yamashiro T."/>
            <person name="Shiraishi A."/>
            <person name="Satake H."/>
            <person name="Nakayama K."/>
        </authorList>
    </citation>
    <scope>NUCLEOTIDE SEQUENCE</scope>
</reference>
<comment type="caution">
    <text evidence="1">The sequence shown here is derived from an EMBL/GenBank/DDBJ whole genome shotgun (WGS) entry which is preliminary data.</text>
</comment>
<accession>A0A699IJW2</accession>
<dbReference type="EMBL" id="BKCJ010311195">
    <property type="protein sequence ID" value="GEZ69525.1"/>
    <property type="molecule type" value="Genomic_DNA"/>
</dbReference>
<name>A0A699IJW2_TANCI</name>
<protein>
    <recommendedName>
        <fullName evidence="2">Reverse transcriptase domain-containing protein</fullName>
    </recommendedName>
</protein>
<gene>
    <name evidence="1" type="ORF">Tci_541498</name>
</gene>
<organism evidence="1">
    <name type="scientific">Tanacetum cinerariifolium</name>
    <name type="common">Dalmatian daisy</name>
    <name type="synonym">Chrysanthemum cinerariifolium</name>
    <dbReference type="NCBI Taxonomy" id="118510"/>
    <lineage>
        <taxon>Eukaryota</taxon>
        <taxon>Viridiplantae</taxon>
        <taxon>Streptophyta</taxon>
        <taxon>Embryophyta</taxon>
        <taxon>Tracheophyta</taxon>
        <taxon>Spermatophyta</taxon>
        <taxon>Magnoliopsida</taxon>
        <taxon>eudicotyledons</taxon>
        <taxon>Gunneridae</taxon>
        <taxon>Pentapetalae</taxon>
        <taxon>asterids</taxon>
        <taxon>campanulids</taxon>
        <taxon>Asterales</taxon>
        <taxon>Asteraceae</taxon>
        <taxon>Asteroideae</taxon>
        <taxon>Anthemideae</taxon>
        <taxon>Anthemidinae</taxon>
        <taxon>Tanacetum</taxon>
    </lineage>
</organism>
<sequence length="128" mass="14067">MGLPRFVGGNLLNRTPRDALTIIENELKVRISRNKSVVSKASVTTSSSTPAYLPEITTLTDVIKAMLLQNKTPLPASVKAIEDICVIRRGPHPYYECLAIDGNTFNAFAATRTYNQGRHGHRPQGETC</sequence>